<accession>U2Z548</accession>
<dbReference type="RefSeq" id="WP_021700943.1">
    <property type="nucleotide sequence ID" value="NZ_BATI01000016.1"/>
</dbReference>
<evidence type="ECO:0000256" key="3">
    <source>
        <dbReference type="ARBA" id="ARBA00022692"/>
    </source>
</evidence>
<evidence type="ECO:0000259" key="7">
    <source>
        <dbReference type="Pfam" id="PF04138"/>
    </source>
</evidence>
<evidence type="ECO:0000256" key="2">
    <source>
        <dbReference type="ARBA" id="ARBA00009399"/>
    </source>
</evidence>
<dbReference type="eggNOG" id="ENOG5032V1T">
    <property type="taxonomic scope" value="Bacteria"/>
</dbReference>
<comment type="subcellular location">
    <subcellularLocation>
        <location evidence="1">Membrane</location>
        <topology evidence="1">Multi-pass membrane protein</topology>
    </subcellularLocation>
</comment>
<dbReference type="Pfam" id="PF04138">
    <property type="entry name" value="GtrA_DPMS_TM"/>
    <property type="match status" value="1"/>
</dbReference>
<evidence type="ECO:0000256" key="6">
    <source>
        <dbReference type="SAM" id="Phobius"/>
    </source>
</evidence>
<evidence type="ECO:0000256" key="5">
    <source>
        <dbReference type="ARBA" id="ARBA00023136"/>
    </source>
</evidence>
<protein>
    <recommendedName>
        <fullName evidence="7">GtrA/DPMS transmembrane domain-containing protein</fullName>
    </recommendedName>
</protein>
<dbReference type="InterPro" id="IPR007267">
    <property type="entry name" value="GtrA_DPMS_TM"/>
</dbReference>
<keyword evidence="3 6" id="KW-0812">Transmembrane</keyword>
<reference evidence="8" key="1">
    <citation type="submission" date="2024-09" db="EMBL/GenBank/DDBJ databases">
        <title>Whole genome shotgun sequence of Pseudomonas alcaligenes NBRC 14159.</title>
        <authorList>
            <person name="Yoshida I."/>
            <person name="Hosoyama A."/>
            <person name="Tsuchikane K."/>
            <person name="Noguchi M."/>
            <person name="Hirakata S."/>
            <person name="Ando Y."/>
            <person name="Ohji S."/>
            <person name="Yamazoe A."/>
            <person name="Yamazaki S."/>
            <person name="Fujita N."/>
        </authorList>
    </citation>
    <scope>NUCLEOTIDE SEQUENCE</scope>
    <source>
        <strain evidence="8">NBRC 14159</strain>
    </source>
</reference>
<dbReference type="PANTHER" id="PTHR38459">
    <property type="entry name" value="PROPHAGE BACTOPRENOL-LINKED GLUCOSE TRANSLOCASE HOMOLOG"/>
    <property type="match status" value="1"/>
</dbReference>
<evidence type="ECO:0000313" key="9">
    <source>
        <dbReference type="Proteomes" id="UP000016560"/>
    </source>
</evidence>
<gene>
    <name evidence="8" type="ORF">PA6_016_01290</name>
</gene>
<evidence type="ECO:0000256" key="4">
    <source>
        <dbReference type="ARBA" id="ARBA00022989"/>
    </source>
</evidence>
<feature type="transmembrane region" description="Helical" evidence="6">
    <location>
        <begin position="73"/>
        <end position="94"/>
    </location>
</feature>
<dbReference type="AlphaFoldDB" id="U2Z548"/>
<feature type="transmembrane region" description="Helical" evidence="6">
    <location>
        <begin position="12"/>
        <end position="34"/>
    </location>
</feature>
<evidence type="ECO:0000256" key="1">
    <source>
        <dbReference type="ARBA" id="ARBA00004141"/>
    </source>
</evidence>
<comment type="similarity">
    <text evidence="2">Belongs to the GtrA family.</text>
</comment>
<feature type="domain" description="GtrA/DPMS transmembrane" evidence="7">
    <location>
        <begin position="10"/>
        <end position="126"/>
    </location>
</feature>
<evidence type="ECO:0000313" key="8">
    <source>
        <dbReference type="EMBL" id="GAD62856.1"/>
    </source>
</evidence>
<keyword evidence="4 6" id="KW-1133">Transmembrane helix</keyword>
<dbReference type="InterPro" id="IPR051401">
    <property type="entry name" value="GtrA_CellWall_Glycosyl"/>
</dbReference>
<name>U2Z548_AQUA1</name>
<keyword evidence="5 6" id="KW-0472">Membrane</keyword>
<dbReference type="OrthoDB" id="8453573at2"/>
<organism evidence="8 9">
    <name type="scientific">Aquipseudomonas alcaligenes (strain ATCC 14909 / DSM 50342 / CCUG 1425 / JCM 20561 / NBRC 14159 / NCIMB 9945 / NCTC 10367 / 1577)</name>
    <name type="common">Pseudomonas alcaligenes</name>
    <dbReference type="NCBI Taxonomy" id="1215092"/>
    <lineage>
        <taxon>Bacteria</taxon>
        <taxon>Pseudomonadati</taxon>
        <taxon>Pseudomonadota</taxon>
        <taxon>Gammaproteobacteria</taxon>
        <taxon>Pseudomonadales</taxon>
        <taxon>Pseudomonadaceae</taxon>
        <taxon>Aquipseudomonas</taxon>
    </lineage>
</organism>
<dbReference type="GO" id="GO:0000271">
    <property type="term" value="P:polysaccharide biosynthetic process"/>
    <property type="evidence" value="ECO:0007669"/>
    <property type="project" value="InterPro"/>
</dbReference>
<dbReference type="GO" id="GO:0005886">
    <property type="term" value="C:plasma membrane"/>
    <property type="evidence" value="ECO:0007669"/>
    <property type="project" value="TreeGrafter"/>
</dbReference>
<dbReference type="PANTHER" id="PTHR38459:SF1">
    <property type="entry name" value="PROPHAGE BACTOPRENOL-LINKED GLUCOSE TRANSLOCASE HOMOLOG"/>
    <property type="match status" value="1"/>
</dbReference>
<keyword evidence="9" id="KW-1185">Reference proteome</keyword>
<proteinExistence type="inferred from homology"/>
<dbReference type="Proteomes" id="UP000016560">
    <property type="component" value="Unassembled WGS sequence"/>
</dbReference>
<sequence length="128" mass="14075">MKRHAFELLRYGINGVAATAVHFAVLSFNLNVLGFQSAGVANMLAAVFGITASFIGSRYFVFPRTGDTIIAQAVKFSGLYGVIALLHGLILLVWTDWYGLDYKPGFLIATVAQISMRYFGNKFLVFKV</sequence>
<feature type="transmembrane region" description="Helical" evidence="6">
    <location>
        <begin position="40"/>
        <end position="61"/>
    </location>
</feature>
<dbReference type="EMBL" id="BATI01000016">
    <property type="protein sequence ID" value="GAD62856.1"/>
    <property type="molecule type" value="Genomic_DNA"/>
</dbReference>
<comment type="caution">
    <text evidence="8">The sequence shown here is derived from an EMBL/GenBank/DDBJ whole genome shotgun (WGS) entry which is preliminary data.</text>
</comment>